<evidence type="ECO:0000256" key="1">
    <source>
        <dbReference type="SAM" id="Coils"/>
    </source>
</evidence>
<feature type="region of interest" description="Disordered" evidence="2">
    <location>
        <begin position="192"/>
        <end position="302"/>
    </location>
</feature>
<feature type="compositionally biased region" description="Basic and acidic residues" evidence="2">
    <location>
        <begin position="234"/>
        <end position="245"/>
    </location>
</feature>
<gene>
    <name evidence="3" type="primary">Ccdc169</name>
    <name evidence="3" type="ORF">FJT64_019062</name>
</gene>
<organism evidence="3 4">
    <name type="scientific">Amphibalanus amphitrite</name>
    <name type="common">Striped barnacle</name>
    <name type="synonym">Balanus amphitrite</name>
    <dbReference type="NCBI Taxonomy" id="1232801"/>
    <lineage>
        <taxon>Eukaryota</taxon>
        <taxon>Metazoa</taxon>
        <taxon>Ecdysozoa</taxon>
        <taxon>Arthropoda</taxon>
        <taxon>Crustacea</taxon>
        <taxon>Multicrustacea</taxon>
        <taxon>Cirripedia</taxon>
        <taxon>Thoracica</taxon>
        <taxon>Thoracicalcarea</taxon>
        <taxon>Balanomorpha</taxon>
        <taxon>Balanoidea</taxon>
        <taxon>Balanidae</taxon>
        <taxon>Amphibalaninae</taxon>
        <taxon>Amphibalanus</taxon>
    </lineage>
</organism>
<feature type="coiled-coil region" evidence="1">
    <location>
        <begin position="118"/>
        <end position="145"/>
    </location>
</feature>
<feature type="compositionally biased region" description="Polar residues" evidence="2">
    <location>
        <begin position="195"/>
        <end position="215"/>
    </location>
</feature>
<sequence length="302" mass="34414">MSRREADLAEFERLTADLDKELQYCETLDWSNVSLEATVESLKDQLHALERNQHPADDDALEWKTRYESQVALNADLDQQKQALSQQQASLRNNIKEGQQGDVYKIDMMFPEYEKYTETELIKLLKQLERQKQDLISQLKNVQYQTDKESKVGKDFHHYDELRRTYRADIGITNRDLEHLRSVRRLVEKDAPVSPITSPGTLRWNNKDGITSNQRILDPKRGPVNRTAGVRSLPRVEDRPAREGPPRQQGGSASQSDSPAAEKRSGKARNLPKMETTAASEKKAPPKEKPNGSKPNGSKPSL</sequence>
<evidence type="ECO:0000313" key="3">
    <source>
        <dbReference type="EMBL" id="KAF0309861.1"/>
    </source>
</evidence>
<feature type="compositionally biased region" description="Basic and acidic residues" evidence="2">
    <location>
        <begin position="280"/>
        <end position="291"/>
    </location>
</feature>
<feature type="coiled-coil region" evidence="1">
    <location>
        <begin position="32"/>
        <end position="94"/>
    </location>
</feature>
<dbReference type="AlphaFoldDB" id="A0A6A4X655"/>
<keyword evidence="1" id="KW-0175">Coiled coil</keyword>
<feature type="compositionally biased region" description="Polar residues" evidence="2">
    <location>
        <begin position="249"/>
        <end position="258"/>
    </location>
</feature>
<keyword evidence="4" id="KW-1185">Reference proteome</keyword>
<dbReference type="EMBL" id="VIIS01000368">
    <property type="protein sequence ID" value="KAF0309861.1"/>
    <property type="molecule type" value="Genomic_DNA"/>
</dbReference>
<evidence type="ECO:0000313" key="4">
    <source>
        <dbReference type="Proteomes" id="UP000440578"/>
    </source>
</evidence>
<proteinExistence type="predicted"/>
<reference evidence="3 4" key="1">
    <citation type="submission" date="2019-07" db="EMBL/GenBank/DDBJ databases">
        <title>Draft genome assembly of a fouling barnacle, Amphibalanus amphitrite (Darwin, 1854): The first reference genome for Thecostraca.</title>
        <authorList>
            <person name="Kim W."/>
        </authorList>
    </citation>
    <scope>NUCLEOTIDE SEQUENCE [LARGE SCALE GENOMIC DNA]</scope>
    <source>
        <strain evidence="3">SNU_AA5</strain>
        <tissue evidence="3">Soma without cirri and trophi</tissue>
    </source>
</reference>
<feature type="compositionally biased region" description="Polar residues" evidence="2">
    <location>
        <begin position="293"/>
        <end position="302"/>
    </location>
</feature>
<dbReference type="Proteomes" id="UP000440578">
    <property type="component" value="Unassembled WGS sequence"/>
</dbReference>
<dbReference type="OrthoDB" id="6615663at2759"/>
<dbReference type="PANTHER" id="PTHR28671">
    <property type="entry name" value="COILED-COIL DOMAIN-CONTAINING PROTEIN 169"/>
    <property type="match status" value="1"/>
</dbReference>
<comment type="caution">
    <text evidence="3">The sequence shown here is derived from an EMBL/GenBank/DDBJ whole genome shotgun (WGS) entry which is preliminary data.</text>
</comment>
<accession>A0A6A4X655</accession>
<protein>
    <submittedName>
        <fullName evidence="3">Coiled-coil domain-containing protein 169</fullName>
    </submittedName>
</protein>
<dbReference type="InterPro" id="IPR028022">
    <property type="entry name" value="DUF4600"/>
</dbReference>
<dbReference type="Pfam" id="PF15372">
    <property type="entry name" value="DUF4600"/>
    <property type="match status" value="1"/>
</dbReference>
<dbReference type="PANTHER" id="PTHR28671:SF3">
    <property type="entry name" value="COILED-COIL DOMAIN-CONTAINING PROTEIN 169"/>
    <property type="match status" value="1"/>
</dbReference>
<name>A0A6A4X655_AMPAM</name>
<evidence type="ECO:0000256" key="2">
    <source>
        <dbReference type="SAM" id="MobiDB-lite"/>
    </source>
</evidence>